<name>A0A7G9B3C9_9FIRM</name>
<sequence>MKSFFLRLTAAALCLALLSGCSLLLTPSAAGGSSSSAGGSEPVFSSSGPTAYADMAYRRCSAEKGEALLSKIQTYAKEGGSQEDFNRDDTALVDYLYTVATMRELIDLQCASDPTDEQAAEESLYTSQLYRELNEGYWDAMHALSVTGHGKLLKEHYDAQQIQWFISYDAQSAEEALYAREDALCQRYRSLMAEENVDEEAVAEVFLELVELRREIAAQAGCDSYADYAYASLYIRNYTPEDSQVLWRSAQEYFAPAADSHAQEIYEQTESLFSTDRIDCSPEAILEGMERCLSGLSGELCESLSFLRSNGLYDIAPSATKADTGYTTYLFSYDEPFLFNAPSGTYYDYTQFIHEFGHFTNYYLTGCDLLFGMDDNDLGELQSQGMEAMLLPRYEELFGGVEGEAIRREVLLNLFYSVVDGALFDEFLQRVYAEEELSPERVSALYAQVCESYGYASAPGGWMYLEHNFLYPFYYISYAVSAISALELYTMLLSDPDEALNAYLTVEAMDCSEWYFTDALKEAGLSDVFDPENCRRIAAGVDLSA</sequence>
<organism evidence="2 3">
    <name type="scientific">Oscillibacter hominis</name>
    <dbReference type="NCBI Taxonomy" id="2763056"/>
    <lineage>
        <taxon>Bacteria</taxon>
        <taxon>Bacillati</taxon>
        <taxon>Bacillota</taxon>
        <taxon>Clostridia</taxon>
        <taxon>Eubacteriales</taxon>
        <taxon>Oscillospiraceae</taxon>
        <taxon>Oscillibacter</taxon>
    </lineage>
</organism>
<dbReference type="Proteomes" id="UP000515960">
    <property type="component" value="Chromosome"/>
</dbReference>
<dbReference type="SUPFAM" id="SSF55486">
    <property type="entry name" value="Metalloproteases ('zincins'), catalytic domain"/>
    <property type="match status" value="1"/>
</dbReference>
<dbReference type="Gene3D" id="1.10.1370.30">
    <property type="match status" value="1"/>
</dbReference>
<dbReference type="PROSITE" id="PS51257">
    <property type="entry name" value="PROKAR_LIPOPROTEIN"/>
    <property type="match status" value="1"/>
</dbReference>
<accession>A0A7G9B3C9</accession>
<dbReference type="EMBL" id="CP060490">
    <property type="protein sequence ID" value="QNL44060.1"/>
    <property type="molecule type" value="Genomic_DNA"/>
</dbReference>
<evidence type="ECO:0008006" key="4">
    <source>
        <dbReference type="Google" id="ProtNLM"/>
    </source>
</evidence>
<feature type="chain" id="PRO_5039650020" description="Peptidase M3A/M3B catalytic domain-containing protein" evidence="1">
    <location>
        <begin position="31"/>
        <end position="545"/>
    </location>
</feature>
<reference evidence="2 3" key="1">
    <citation type="submission" date="2020-08" db="EMBL/GenBank/DDBJ databases">
        <authorList>
            <person name="Liu C."/>
            <person name="Sun Q."/>
        </authorList>
    </citation>
    <scope>NUCLEOTIDE SEQUENCE [LARGE SCALE GENOMIC DNA]</scope>
    <source>
        <strain evidence="2 3">NSJ-62</strain>
    </source>
</reference>
<evidence type="ECO:0000256" key="1">
    <source>
        <dbReference type="SAM" id="SignalP"/>
    </source>
</evidence>
<evidence type="ECO:0000313" key="2">
    <source>
        <dbReference type="EMBL" id="QNL44060.1"/>
    </source>
</evidence>
<dbReference type="RefSeq" id="WP_187332653.1">
    <property type="nucleotide sequence ID" value="NZ_CP060490.1"/>
</dbReference>
<evidence type="ECO:0000313" key="3">
    <source>
        <dbReference type="Proteomes" id="UP000515960"/>
    </source>
</evidence>
<gene>
    <name evidence="2" type="ORF">H8790_11500</name>
</gene>
<keyword evidence="3" id="KW-1185">Reference proteome</keyword>
<dbReference type="KEGG" id="ohi:H8790_11500"/>
<feature type="signal peptide" evidence="1">
    <location>
        <begin position="1"/>
        <end position="30"/>
    </location>
</feature>
<protein>
    <recommendedName>
        <fullName evidence="4">Peptidase M3A/M3B catalytic domain-containing protein</fullName>
    </recommendedName>
</protein>
<proteinExistence type="predicted"/>
<keyword evidence="1" id="KW-0732">Signal</keyword>
<dbReference type="AlphaFoldDB" id="A0A7G9B3C9"/>